<feature type="transmembrane region" description="Helical" evidence="1">
    <location>
        <begin position="30"/>
        <end position="49"/>
    </location>
</feature>
<name>G2YCI9_BOTF4</name>
<evidence type="ECO:0000256" key="1">
    <source>
        <dbReference type="SAM" id="Phobius"/>
    </source>
</evidence>
<dbReference type="Proteomes" id="UP000008177">
    <property type="component" value="Unplaced contigs"/>
</dbReference>
<accession>G2YCI9</accession>
<keyword evidence="1" id="KW-0812">Transmembrane</keyword>
<dbReference type="EMBL" id="FQ790317">
    <property type="protein sequence ID" value="CCD34818.1"/>
    <property type="molecule type" value="Genomic_DNA"/>
</dbReference>
<keyword evidence="1" id="KW-1133">Transmembrane helix</keyword>
<organism evidence="2 3">
    <name type="scientific">Botryotinia fuckeliana (strain T4)</name>
    <name type="common">Noble rot fungus</name>
    <name type="synonym">Botrytis cinerea</name>
    <dbReference type="NCBI Taxonomy" id="999810"/>
    <lineage>
        <taxon>Eukaryota</taxon>
        <taxon>Fungi</taxon>
        <taxon>Dikarya</taxon>
        <taxon>Ascomycota</taxon>
        <taxon>Pezizomycotina</taxon>
        <taxon>Leotiomycetes</taxon>
        <taxon>Helotiales</taxon>
        <taxon>Sclerotiniaceae</taxon>
        <taxon>Botrytis</taxon>
    </lineage>
</organism>
<proteinExistence type="predicted"/>
<sequence length="58" mass="6788">MEDGRKVKGDHRFKIKDASSKLINLWSDPVMLILMLVHVIISKSVSLFIQMENRPMKY</sequence>
<dbReference type="AlphaFoldDB" id="G2YCI9"/>
<evidence type="ECO:0000313" key="3">
    <source>
        <dbReference type="Proteomes" id="UP000008177"/>
    </source>
</evidence>
<keyword evidence="1" id="KW-0472">Membrane</keyword>
<dbReference type="InParanoid" id="G2YCI9"/>
<evidence type="ECO:0000313" key="2">
    <source>
        <dbReference type="EMBL" id="CCD34818.1"/>
    </source>
</evidence>
<reference evidence="3" key="1">
    <citation type="journal article" date="2011" name="PLoS Genet.">
        <title>Genomic analysis of the necrotrophic fungal pathogens Sclerotinia sclerotiorum and Botrytis cinerea.</title>
        <authorList>
            <person name="Amselem J."/>
            <person name="Cuomo C.A."/>
            <person name="van Kan J.A."/>
            <person name="Viaud M."/>
            <person name="Benito E.P."/>
            <person name="Couloux A."/>
            <person name="Coutinho P.M."/>
            <person name="de Vries R.P."/>
            <person name="Dyer P.S."/>
            <person name="Fillinger S."/>
            <person name="Fournier E."/>
            <person name="Gout L."/>
            <person name="Hahn M."/>
            <person name="Kohn L."/>
            <person name="Lapalu N."/>
            <person name="Plummer K.M."/>
            <person name="Pradier J.M."/>
            <person name="Quevillon E."/>
            <person name="Sharon A."/>
            <person name="Simon A."/>
            <person name="ten Have A."/>
            <person name="Tudzynski B."/>
            <person name="Tudzynski P."/>
            <person name="Wincker P."/>
            <person name="Andrew M."/>
            <person name="Anthouard V."/>
            <person name="Beever R.E."/>
            <person name="Beffa R."/>
            <person name="Benoit I."/>
            <person name="Bouzid O."/>
            <person name="Brault B."/>
            <person name="Chen Z."/>
            <person name="Choquer M."/>
            <person name="Collemare J."/>
            <person name="Cotton P."/>
            <person name="Danchin E.G."/>
            <person name="Da Silva C."/>
            <person name="Gautier A."/>
            <person name="Giraud C."/>
            <person name="Giraud T."/>
            <person name="Gonzalez C."/>
            <person name="Grossetete S."/>
            <person name="Guldener U."/>
            <person name="Henrissat B."/>
            <person name="Howlett B.J."/>
            <person name="Kodira C."/>
            <person name="Kretschmer M."/>
            <person name="Lappartient A."/>
            <person name="Leroch M."/>
            <person name="Levis C."/>
            <person name="Mauceli E."/>
            <person name="Neuveglise C."/>
            <person name="Oeser B."/>
            <person name="Pearson M."/>
            <person name="Poulain J."/>
            <person name="Poussereau N."/>
            <person name="Quesneville H."/>
            <person name="Rascle C."/>
            <person name="Schumacher J."/>
            <person name="Segurens B."/>
            <person name="Sexton A."/>
            <person name="Silva E."/>
            <person name="Sirven C."/>
            <person name="Soanes D.M."/>
            <person name="Talbot N.J."/>
            <person name="Templeton M."/>
            <person name="Yandava C."/>
            <person name="Yarden O."/>
            <person name="Zeng Q."/>
            <person name="Rollins J.A."/>
            <person name="Lebrun M.H."/>
            <person name="Dickman M."/>
        </authorList>
    </citation>
    <scope>NUCLEOTIDE SEQUENCE [LARGE SCALE GENOMIC DNA]</scope>
    <source>
        <strain evidence="3">T4</strain>
    </source>
</reference>
<dbReference type="HOGENOM" id="CLU_2978866_0_0_1"/>
<protein>
    <submittedName>
        <fullName evidence="2">Uncharacterized protein</fullName>
    </submittedName>
</protein>
<gene>
    <name evidence="2" type="ORF">BofuT4_P098770.1</name>
</gene>